<proteinExistence type="predicted"/>
<dbReference type="GeneID" id="22888567"/>
<dbReference type="InterPro" id="IPR011047">
    <property type="entry name" value="Quinoprotein_ADH-like_sf"/>
</dbReference>
<dbReference type="AlphaFoldDB" id="G1WXR2"/>
<keyword evidence="2" id="KW-1185">Reference proteome</keyword>
<gene>
    <name evidence="1" type="ORF">AOL_s00004g72</name>
</gene>
<protein>
    <submittedName>
        <fullName evidence="1">Uncharacterized protein</fullName>
    </submittedName>
</protein>
<accession>G1WXR2</accession>
<comment type="caution">
    <text evidence="1">The sequence shown here is derived from an EMBL/GenBank/DDBJ whole genome shotgun (WGS) entry which is preliminary data.</text>
</comment>
<dbReference type="Pfam" id="PF00400">
    <property type="entry name" value="WD40"/>
    <property type="match status" value="1"/>
</dbReference>
<dbReference type="Proteomes" id="UP000008784">
    <property type="component" value="Unassembled WGS sequence"/>
</dbReference>
<sequence>MAKWLGTTMEGASNKYLETLLYDFRRFSQYHKAVVCNTPLQLYSSCLVFSPEHSIIKSLFRPMVPKCIRQTHSLKKEWGSLVQIFQPPNKGTLFDIGMIALSNDDKTLAVGLKPGTHNLILWDVSSGAILQHLLTSNGDVINWLSLEFSPNNQMIAVTAELRPMQEQGDPAASPRNSRVSIGIWNVASGERTHAWEIQEVPHPWRTSIIWIPGNAPKLVFASTLKDLWLLHVDRASGSVSDQFYQAISKNYDEYGWRRTKLACNTFGDRLVSGAQGYRSILLWNIGSKTLSREFDLPCEPSSQVHQGMQEISLIHFATSHQLLVATPSGFCILNLDSGCIEGIVEVYASTRQPQLLRDGMWLAFNPSRNINPFPELELFEIYDAYSGKLLRQLRFDIRTLEGMADFPRPLILNSNATQYFTAHEGAIGIFEIPSEDAPHEVQLASPSSMAASPNGRYLAICQRGFITLWDSESISPPQTWDAIGDESGRELQNRENFSLALGGRDDNGVTELEFSPDNNLLVFRTNRIIKIWDVQSGSLLGTLDDWYDCLYRERVAELRVKHLDQEAGTNSPDIRSDFYDHPYETDRVWCKGFSFTGKLAFMSSWDNDARVQLRTFDPSLTVKTTCLLVSFRTQYDRSNPDPFMNYTFCTDIKFSPDGSLLVTESCGVVTLWDTASGQKLCTFGGENCGVTGSIPDRTLTNFSSNGQKLIVALHTERSLRFTIYSLEPLKPEPVMGLSHTQIWSSDLLLPQNLVAPQLSLTTDPLSLISTGGWFQFPSMTPILQLDDWLWYEGERILHLPFKADRVSVVTSYRDLCFLGTASGVMMVVRTPYKCMEQVLMEESFLEMSLQSSSRNDTNPDQMSSI</sequence>
<name>G1WXR2_ARTOA</name>
<reference evidence="1 2" key="1">
    <citation type="journal article" date="2011" name="PLoS Pathog.">
        <title>Genomic and proteomic analyses of the fungus Arthrobotrys oligospora provide insights into nematode-trap formation.</title>
        <authorList>
            <person name="Yang J."/>
            <person name="Wang L."/>
            <person name="Ji X."/>
            <person name="Feng Y."/>
            <person name="Li X."/>
            <person name="Zou C."/>
            <person name="Xu J."/>
            <person name="Ren Y."/>
            <person name="Mi Q."/>
            <person name="Wu J."/>
            <person name="Liu S."/>
            <person name="Liu Y."/>
            <person name="Huang X."/>
            <person name="Wang H."/>
            <person name="Niu X."/>
            <person name="Li J."/>
            <person name="Liang L."/>
            <person name="Luo Y."/>
            <person name="Ji K."/>
            <person name="Zhou W."/>
            <person name="Yu Z."/>
            <person name="Li G."/>
            <person name="Liu Y."/>
            <person name="Li L."/>
            <person name="Qiao M."/>
            <person name="Feng L."/>
            <person name="Zhang K.-Q."/>
        </authorList>
    </citation>
    <scope>NUCLEOTIDE SEQUENCE [LARGE SCALE GENOMIC DNA]</scope>
    <source>
        <strain evidence="2">ATCC 24927 / CBS 115.81 / DSM 1491</strain>
    </source>
</reference>
<dbReference type="STRING" id="756982.G1WXR2"/>
<dbReference type="PANTHER" id="PTHR19879:SF9">
    <property type="entry name" value="TRANSCRIPTION INITIATION FACTOR TFIID SUBUNIT 5"/>
    <property type="match status" value="1"/>
</dbReference>
<dbReference type="PANTHER" id="PTHR19879">
    <property type="entry name" value="TRANSCRIPTION INITIATION FACTOR TFIID"/>
    <property type="match status" value="1"/>
</dbReference>
<dbReference type="SUPFAM" id="SSF50998">
    <property type="entry name" value="Quinoprotein alcohol dehydrogenase-like"/>
    <property type="match status" value="1"/>
</dbReference>
<dbReference type="InterPro" id="IPR015943">
    <property type="entry name" value="WD40/YVTN_repeat-like_dom_sf"/>
</dbReference>
<dbReference type="Gene3D" id="2.130.10.10">
    <property type="entry name" value="YVTN repeat-like/Quinoprotein amine dehydrogenase"/>
    <property type="match status" value="3"/>
</dbReference>
<evidence type="ECO:0000313" key="2">
    <source>
        <dbReference type="Proteomes" id="UP000008784"/>
    </source>
</evidence>
<evidence type="ECO:0000313" key="1">
    <source>
        <dbReference type="EMBL" id="EGX54039.1"/>
    </source>
</evidence>
<dbReference type="HOGENOM" id="CLU_331189_0_0_1"/>
<dbReference type="SUPFAM" id="SSF63829">
    <property type="entry name" value="Calcium-dependent phosphotriesterase"/>
    <property type="match status" value="1"/>
</dbReference>
<dbReference type="InParanoid" id="G1WXR2"/>
<organism evidence="1 2">
    <name type="scientific">Arthrobotrys oligospora (strain ATCC 24927 / CBS 115.81 / DSM 1491)</name>
    <name type="common">Nematode-trapping fungus</name>
    <name type="synonym">Didymozoophaga oligospora</name>
    <dbReference type="NCBI Taxonomy" id="756982"/>
    <lineage>
        <taxon>Eukaryota</taxon>
        <taxon>Fungi</taxon>
        <taxon>Dikarya</taxon>
        <taxon>Ascomycota</taxon>
        <taxon>Pezizomycotina</taxon>
        <taxon>Orbiliomycetes</taxon>
        <taxon>Orbiliales</taxon>
        <taxon>Orbiliaceae</taxon>
        <taxon>Orbilia</taxon>
        <taxon>Orbilia oligospora</taxon>
    </lineage>
</organism>
<dbReference type="SMART" id="SM00320">
    <property type="entry name" value="WD40"/>
    <property type="match status" value="4"/>
</dbReference>
<dbReference type="EMBL" id="ADOT01000005">
    <property type="protein sequence ID" value="EGX54039.1"/>
    <property type="molecule type" value="Genomic_DNA"/>
</dbReference>
<dbReference type="RefSeq" id="XP_011117024.1">
    <property type="nucleotide sequence ID" value="XM_011118722.1"/>
</dbReference>
<dbReference type="InterPro" id="IPR001680">
    <property type="entry name" value="WD40_rpt"/>
</dbReference>